<keyword evidence="2" id="KW-1185">Reference proteome</keyword>
<evidence type="ECO:0000313" key="2">
    <source>
        <dbReference type="Proteomes" id="UP000504640"/>
    </source>
</evidence>
<dbReference type="RefSeq" id="XP_032135722.1">
    <property type="nucleotide sequence ID" value="XM_032279831.1"/>
</dbReference>
<name>A0A6J3I0C1_SAPAP</name>
<sequence length="215" mass="22814">MGCWRRGRDPGGSSQRAGAREAEGERRKGGCEWRRCSEGSEGGREEGGGIFGPDLSAAAPRSTAIGRRLGHAESPIGQVLSVEGPPRAHSPAGFKARVGWAGSGMERTDRPRGGRLRWGRREPAADWVGLVKALSSDRLSAGRRVDRRYDSDPARLAGILGVDRIGCPGELGRGVRGRGAERREAPGRLWSLARGTMGRPREEAELGSTAVAAVG</sequence>
<feature type="region of interest" description="Disordered" evidence="1">
    <location>
        <begin position="1"/>
        <end position="58"/>
    </location>
</feature>
<evidence type="ECO:0000313" key="3">
    <source>
        <dbReference type="RefSeq" id="XP_032135722.1"/>
    </source>
</evidence>
<evidence type="ECO:0000256" key="1">
    <source>
        <dbReference type="SAM" id="MobiDB-lite"/>
    </source>
</evidence>
<dbReference type="Proteomes" id="UP000504640">
    <property type="component" value="Unplaced"/>
</dbReference>
<gene>
    <name evidence="3" type="primary">LOC116552902</name>
</gene>
<dbReference type="GeneID" id="116552902"/>
<dbReference type="AlphaFoldDB" id="A0A6J3I0C1"/>
<feature type="compositionally biased region" description="Basic and acidic residues" evidence="1">
    <location>
        <begin position="18"/>
        <end position="47"/>
    </location>
</feature>
<feature type="region of interest" description="Disordered" evidence="1">
    <location>
        <begin position="79"/>
        <end position="117"/>
    </location>
</feature>
<reference evidence="3" key="1">
    <citation type="submission" date="2025-08" db="UniProtKB">
        <authorList>
            <consortium name="RefSeq"/>
        </authorList>
    </citation>
    <scope>IDENTIFICATION</scope>
    <source>
        <tissue evidence="3">Blood</tissue>
    </source>
</reference>
<protein>
    <submittedName>
        <fullName evidence="3">Uncharacterized protein LOC116552902</fullName>
    </submittedName>
</protein>
<organism evidence="2 3">
    <name type="scientific">Sapajus apella</name>
    <name type="common">Brown-capped capuchin</name>
    <name type="synonym">Cebus apella</name>
    <dbReference type="NCBI Taxonomy" id="9515"/>
    <lineage>
        <taxon>Eukaryota</taxon>
        <taxon>Metazoa</taxon>
        <taxon>Chordata</taxon>
        <taxon>Craniata</taxon>
        <taxon>Vertebrata</taxon>
        <taxon>Euteleostomi</taxon>
        <taxon>Mammalia</taxon>
        <taxon>Eutheria</taxon>
        <taxon>Euarchontoglires</taxon>
        <taxon>Primates</taxon>
        <taxon>Haplorrhini</taxon>
        <taxon>Platyrrhini</taxon>
        <taxon>Cebidae</taxon>
        <taxon>Cebinae</taxon>
        <taxon>Sapajus</taxon>
    </lineage>
</organism>
<accession>A0A6J3I0C1</accession>
<feature type="region of interest" description="Disordered" evidence="1">
    <location>
        <begin position="195"/>
        <end position="215"/>
    </location>
</feature>
<proteinExistence type="predicted"/>